<dbReference type="GO" id="GO:0004368">
    <property type="term" value="F:glycerol-3-phosphate dehydrogenase (quinone) activity"/>
    <property type="evidence" value="ECO:0007669"/>
    <property type="project" value="InterPro"/>
</dbReference>
<evidence type="ECO:0000259" key="8">
    <source>
        <dbReference type="Pfam" id="PF16901"/>
    </source>
</evidence>
<dbReference type="SUPFAM" id="SSF51905">
    <property type="entry name" value="FAD/NAD(P)-binding domain"/>
    <property type="match status" value="1"/>
</dbReference>
<dbReference type="PRINTS" id="PR01001">
    <property type="entry name" value="FADG3PDH"/>
</dbReference>
<keyword evidence="4" id="KW-0319">Glycerol metabolism</keyword>
<dbReference type="InterPro" id="IPR036188">
    <property type="entry name" value="FAD/NAD-bd_sf"/>
</dbReference>
<dbReference type="GO" id="GO:0006071">
    <property type="term" value="P:glycerol metabolic process"/>
    <property type="evidence" value="ECO:0007669"/>
    <property type="project" value="UniProtKB-KW"/>
</dbReference>
<accession>A0A6N4QLX0</accession>
<feature type="domain" description="FAD dependent oxidoreductase" evidence="7">
    <location>
        <begin position="24"/>
        <end position="399"/>
    </location>
</feature>
<evidence type="ECO:0000256" key="3">
    <source>
        <dbReference type="ARBA" id="ARBA00022630"/>
    </source>
</evidence>
<keyword evidence="5" id="KW-0274">FAD</keyword>
<dbReference type="InterPro" id="IPR006076">
    <property type="entry name" value="FAD-dep_OxRdtase"/>
</dbReference>
<dbReference type="Gene3D" id="3.30.9.10">
    <property type="entry name" value="D-Amino Acid Oxidase, subunit A, domain 2"/>
    <property type="match status" value="1"/>
</dbReference>
<dbReference type="PANTHER" id="PTHR11985:SF35">
    <property type="entry name" value="ANAEROBIC GLYCEROL-3-PHOSPHATE DEHYDROGENASE SUBUNIT A"/>
    <property type="match status" value="1"/>
</dbReference>
<dbReference type="EMBL" id="RQGM01000014">
    <property type="protein sequence ID" value="TGL87997.1"/>
    <property type="molecule type" value="Genomic_DNA"/>
</dbReference>
<name>A0A6N4QLX0_9LEPT</name>
<dbReference type="InterPro" id="IPR000447">
    <property type="entry name" value="G3P_DH_FAD-dep"/>
</dbReference>
<dbReference type="Gene3D" id="3.50.50.60">
    <property type="entry name" value="FAD/NAD(P)-binding domain"/>
    <property type="match status" value="1"/>
</dbReference>
<sequence>MPINKKLPSASKRSPQSSQSTVYDLLVIGGGITGAHVLWDSTLRGMKSILLEKNDYASGTSQATSKMIHGGLRYLKNFELGLVRESLRERATLARITPQAVQTMGFLVPIYSNAERFVLKVGMEMYNALSYDRNTNISEDRVIPKYSFLSKEQTILESPTVDRENLKGSYLYYDYLNLNPERHTCEFIFSARERGADAKNYTEVTKIIRGNDSTYTVIAKDKISGKEISFQAKTVVNAAGPWADFVESLAGAEIEKHLIRSKGIHVVTRKICGDKVFVTKKKDGTHLFVIPWRNKTIIGTTDTEYPDSPDRFRVTKKDIEELLNEVNYTYGYTDLTLEDVDFYYGGLRPLVEDPGETKSTYNASRKTEIFDHKESGYPGFFTAMGGKYTTSRAVGEEVVNKVAEYLPGSFRVCETQTIPPATGNYSDLSTLINELGIKFPKLHGELIENIALRYGSQAVQVLEKSFAKEEFYTLQNGEKFYESEVRFIAKREDIRFATDFFFRRSGVGVPGLPEEKETGRIVRSLGKHLGWNSGRVSKEIKSIEERYKIT</sequence>
<evidence type="ECO:0000313" key="10">
    <source>
        <dbReference type="Proteomes" id="UP000297613"/>
    </source>
</evidence>
<evidence type="ECO:0000256" key="6">
    <source>
        <dbReference type="ARBA" id="ARBA00023002"/>
    </source>
</evidence>
<gene>
    <name evidence="9" type="ORF">EHQ83_04185</name>
</gene>
<keyword evidence="3" id="KW-0285">Flavoprotein</keyword>
<protein>
    <submittedName>
        <fullName evidence="9">Glycerol-3-phosphate dehydrogenase/oxidase</fullName>
    </submittedName>
</protein>
<dbReference type="RefSeq" id="WP_135574499.1">
    <property type="nucleotide sequence ID" value="NZ_RQGK01000009.1"/>
</dbReference>
<feature type="domain" description="Alpha-glycerophosphate oxidase C-terminal" evidence="8">
    <location>
        <begin position="428"/>
        <end position="534"/>
    </location>
</feature>
<dbReference type="Pfam" id="PF01266">
    <property type="entry name" value="DAO"/>
    <property type="match status" value="1"/>
</dbReference>
<dbReference type="InterPro" id="IPR038299">
    <property type="entry name" value="DAO_C_sf"/>
</dbReference>
<dbReference type="GO" id="GO:0046168">
    <property type="term" value="P:glycerol-3-phosphate catabolic process"/>
    <property type="evidence" value="ECO:0007669"/>
    <property type="project" value="TreeGrafter"/>
</dbReference>
<dbReference type="PANTHER" id="PTHR11985">
    <property type="entry name" value="GLYCEROL-3-PHOSPHATE DEHYDROGENASE"/>
    <property type="match status" value="1"/>
</dbReference>
<evidence type="ECO:0000256" key="1">
    <source>
        <dbReference type="ARBA" id="ARBA00001974"/>
    </source>
</evidence>
<organism evidence="9 10">
    <name type="scientific">Leptospira yasudae</name>
    <dbReference type="NCBI Taxonomy" id="2202201"/>
    <lineage>
        <taxon>Bacteria</taxon>
        <taxon>Pseudomonadati</taxon>
        <taxon>Spirochaetota</taxon>
        <taxon>Spirochaetia</taxon>
        <taxon>Leptospirales</taxon>
        <taxon>Leptospiraceae</taxon>
        <taxon>Leptospira</taxon>
    </lineage>
</organism>
<evidence type="ECO:0000259" key="7">
    <source>
        <dbReference type="Pfam" id="PF01266"/>
    </source>
</evidence>
<dbReference type="AlphaFoldDB" id="A0A6N4QLX0"/>
<comment type="cofactor">
    <cofactor evidence="1">
        <name>FAD</name>
        <dbReference type="ChEBI" id="CHEBI:57692"/>
    </cofactor>
</comment>
<dbReference type="Proteomes" id="UP000297613">
    <property type="component" value="Unassembled WGS sequence"/>
</dbReference>
<comment type="caution">
    <text evidence="9">The sequence shown here is derived from an EMBL/GenBank/DDBJ whole genome shotgun (WGS) entry which is preliminary data.</text>
</comment>
<dbReference type="Gene3D" id="1.10.8.870">
    <property type="entry name" value="Alpha-glycerophosphate oxidase, cap domain"/>
    <property type="match status" value="1"/>
</dbReference>
<proteinExistence type="inferred from homology"/>
<reference evidence="9 10" key="1">
    <citation type="journal article" date="2019" name="PLoS Negl. Trop. Dis.">
        <title>Revisiting the worldwide diversity of Leptospira species in the environment.</title>
        <authorList>
            <person name="Vincent A.T."/>
            <person name="Schiettekatte O."/>
            <person name="Bourhy P."/>
            <person name="Veyrier F.J."/>
            <person name="Picardeau M."/>
        </authorList>
    </citation>
    <scope>NUCLEOTIDE SEQUENCE [LARGE SCALE GENOMIC DNA]</scope>
    <source>
        <strain evidence="9 10">201702445</strain>
    </source>
</reference>
<dbReference type="InterPro" id="IPR031656">
    <property type="entry name" value="DAO_C"/>
</dbReference>
<dbReference type="Pfam" id="PF16901">
    <property type="entry name" value="DAO_C"/>
    <property type="match status" value="1"/>
</dbReference>
<evidence type="ECO:0000313" key="9">
    <source>
        <dbReference type="EMBL" id="TGL87997.1"/>
    </source>
</evidence>
<evidence type="ECO:0000256" key="2">
    <source>
        <dbReference type="ARBA" id="ARBA00007330"/>
    </source>
</evidence>
<evidence type="ECO:0000256" key="4">
    <source>
        <dbReference type="ARBA" id="ARBA00022798"/>
    </source>
</evidence>
<dbReference type="SUPFAM" id="SSF54373">
    <property type="entry name" value="FAD-linked reductases, C-terminal domain"/>
    <property type="match status" value="1"/>
</dbReference>
<evidence type="ECO:0000256" key="5">
    <source>
        <dbReference type="ARBA" id="ARBA00022827"/>
    </source>
</evidence>
<keyword evidence="6" id="KW-0560">Oxidoreductase</keyword>
<comment type="similarity">
    <text evidence="2">Belongs to the FAD-dependent glycerol-3-phosphate dehydrogenase family.</text>
</comment>